<dbReference type="OrthoDB" id="3854431at2"/>
<dbReference type="RefSeq" id="WP_042447184.1">
    <property type="nucleotide sequence ID" value="NZ_BBPN01000012.1"/>
</dbReference>
<keyword evidence="3" id="KW-1185">Reference proteome</keyword>
<evidence type="ECO:0000313" key="2">
    <source>
        <dbReference type="EMBL" id="SEL17216.1"/>
    </source>
</evidence>
<gene>
    <name evidence="2" type="ORF">SAMN05414137_106166</name>
</gene>
<dbReference type="Proteomes" id="UP000183015">
    <property type="component" value="Unassembled WGS sequence"/>
</dbReference>
<feature type="region of interest" description="Disordered" evidence="1">
    <location>
        <begin position="1"/>
        <end position="21"/>
    </location>
</feature>
<dbReference type="AlphaFoldDB" id="A0A1H7N0V1"/>
<sequence>MTGAASGFTARTGHEPPEQLTPAFTAARPGQVAQAWQSLLQIRRLTRPDHPELPAAWERTRPLQAVGLALEAEGLPFAAVDAEGAVLDSGLQLTQEQPGVVRAEWAHRRGDRPPDAGESQLRTAAAAAGHAGWDALLYRAGRARYLLIEPGRTT</sequence>
<organism evidence="2 3">
    <name type="scientific">Streptacidiphilus jiangxiensis</name>
    <dbReference type="NCBI Taxonomy" id="235985"/>
    <lineage>
        <taxon>Bacteria</taxon>
        <taxon>Bacillati</taxon>
        <taxon>Actinomycetota</taxon>
        <taxon>Actinomycetes</taxon>
        <taxon>Kitasatosporales</taxon>
        <taxon>Streptomycetaceae</taxon>
        <taxon>Streptacidiphilus</taxon>
    </lineage>
</organism>
<dbReference type="EMBL" id="FOAZ01000006">
    <property type="protein sequence ID" value="SEL17216.1"/>
    <property type="molecule type" value="Genomic_DNA"/>
</dbReference>
<proteinExistence type="predicted"/>
<accession>A0A1H7N0V1</accession>
<evidence type="ECO:0000313" key="3">
    <source>
        <dbReference type="Proteomes" id="UP000183015"/>
    </source>
</evidence>
<reference evidence="3" key="1">
    <citation type="submission" date="2016-10" db="EMBL/GenBank/DDBJ databases">
        <authorList>
            <person name="Varghese N."/>
        </authorList>
    </citation>
    <scope>NUCLEOTIDE SEQUENCE [LARGE SCALE GENOMIC DNA]</scope>
    <source>
        <strain evidence="3">DSM 45096 / BCRC 16803 / CGMCC 4.1857 / CIP 109030 / JCM 12277 / KCTC 19219 / NBRC 100920 / 33214</strain>
    </source>
</reference>
<protein>
    <submittedName>
        <fullName evidence="2">Uncharacterized protein</fullName>
    </submittedName>
</protein>
<dbReference type="STRING" id="235985.SAMN05414137_106166"/>
<name>A0A1H7N0V1_STRJI</name>
<dbReference type="eggNOG" id="ENOG5030Q8C">
    <property type="taxonomic scope" value="Bacteria"/>
</dbReference>
<evidence type="ECO:0000256" key="1">
    <source>
        <dbReference type="SAM" id="MobiDB-lite"/>
    </source>
</evidence>